<feature type="compositionally biased region" description="Basic and acidic residues" evidence="1">
    <location>
        <begin position="789"/>
        <end position="799"/>
    </location>
</feature>
<name>A0A061DCX6_BABBI</name>
<proteinExistence type="predicted"/>
<dbReference type="RefSeq" id="XP_012770253.1">
    <property type="nucleotide sequence ID" value="XM_012914799.1"/>
</dbReference>
<evidence type="ECO:0000313" key="3">
    <source>
        <dbReference type="Proteomes" id="UP000033188"/>
    </source>
</evidence>
<evidence type="ECO:0000256" key="1">
    <source>
        <dbReference type="SAM" id="MobiDB-lite"/>
    </source>
</evidence>
<protein>
    <submittedName>
        <fullName evidence="2">Uncharacterized protein</fullName>
    </submittedName>
</protein>
<sequence length="1285" mass="145131">MPLSYCCHIIASIELRYASDTRIPKKILRAFKYPRIEDHDEAPGSSSGEFLASPATWMDDVDVCNSILQSHGYSIGGGALSIRKLDSNAGQPIKRLRNQPSRGEPTSGQTPITENGNIDGAVMSYICGIVRRSMVYHLCLYDDYSKDFEHIVSKPSDVTRDICSIRKHSAYEMLCSLRDCLTQLRSRSTDTMEAVLVTDEYSGIFTNEEIIITRSTIGFRNMLADEGIKFYNLYDPASSSSGNLLALENWGNCLDNLVNDYLQMSTTKDREDNQEPKSDELAIVPVSDGAPFVESTLPAKDAFFKALNLPVSDHDINVLTVKGRAHCRKLLKFLDRLCKSALLKLKSARLHCAPVKIVLSNFPVIFSKLQELRISSDEMEDGVANEHNSLSIRGLILPGVLNGIFKVVRRMQTQGTIQDVSITLTYNTDMDAELHESMLQISEKNRIYNNFMANVNSLESTSQRIYRTLRKLVPFTNFVVHKGRISVPYKGALRDHGHIELSHPDNVPKLESRTLYLTDASLSQEHMRPMPAESEQSCDKVVVLKDTLYANLAMVKFTMEHLEGAHTVSVIPTKSLIDEVLSYVPCISASSEKDNSRFTKCYVDLYPILNNDNVHATMDIQPYHLVNLAWLMGYLLHRGGFLPFIDRESCNESAAMQTLDSDLLYSSLSLSRSLSEEFSVFLDGSVPEMFKTDVSPMAGDPLAQQSYIIKLVHHVTFNKRFQNLLGMSYHEHARRKLEGMPSLDVKRKVSNDTISLISRDTSEGYTAVLTHSWNTLLRRAQSESITTDSGKEHDDRNSGTEDLPTSLNSSHNTDVITLDKIPEQPWQTQTSAGNLLNMLSATADGAVKRNLLRTESYQSVSSVTRAHGRVRHCVFDFDTKASLKHKSDRSKLQQEIHKTYRPDHVQGERSGSNRHLVFVLLTNDAVSSLASSRIKLVKDVINSSDVMFLHGENAEESEQPIEYNAFNAQNVERRYKLESTAAVAEDYYIKGGMSYSFSLGVSRLLPHLARLHKKVSFKHRSFKSFCNIELYYVRMDSGTSPRESLSVHSLIAPDRGTARSIFPGRVIVEQFVSYAWLCDVYFDGCIDLRAEIRQCQKMSTAGESMIDHYFSRDDAEQHRKSSHRSLTFSGPYRDVKFLWGWSIYMLDRKNVAVSDDDALLFKMHCGICIRVHRSLNDIAKEVKNDLGSRLKRFNIDESDVSAFFFHPRIYTNSLVLLDDATLRSSDLEHLKKNPFYANGCVRETFGGFPICFGRYEGLPLLSLRWLKDTLQNGRPEPIAKYLLLS</sequence>
<gene>
    <name evidence="2" type="ORF">BBBOND_0405520</name>
</gene>
<dbReference type="KEGG" id="bbig:BBBOND_0405520"/>
<feature type="region of interest" description="Disordered" evidence="1">
    <location>
        <begin position="782"/>
        <end position="811"/>
    </location>
</feature>
<dbReference type="VEuPathDB" id="PiroplasmaDB:BBBOND_0405520"/>
<organism evidence="2 3">
    <name type="scientific">Babesia bigemina</name>
    <dbReference type="NCBI Taxonomy" id="5866"/>
    <lineage>
        <taxon>Eukaryota</taxon>
        <taxon>Sar</taxon>
        <taxon>Alveolata</taxon>
        <taxon>Apicomplexa</taxon>
        <taxon>Aconoidasida</taxon>
        <taxon>Piroplasmida</taxon>
        <taxon>Babesiidae</taxon>
        <taxon>Babesia</taxon>
    </lineage>
</organism>
<dbReference type="Proteomes" id="UP000033188">
    <property type="component" value="Chromosome 5"/>
</dbReference>
<evidence type="ECO:0000313" key="2">
    <source>
        <dbReference type="EMBL" id="CDR98067.1"/>
    </source>
</evidence>
<feature type="compositionally biased region" description="Polar residues" evidence="1">
    <location>
        <begin position="98"/>
        <end position="115"/>
    </location>
</feature>
<dbReference type="OMA" id="KCYVDLY"/>
<keyword evidence="3" id="KW-1185">Reference proteome</keyword>
<dbReference type="EMBL" id="LK391711">
    <property type="protein sequence ID" value="CDR98067.1"/>
    <property type="molecule type" value="Genomic_DNA"/>
</dbReference>
<reference evidence="3" key="1">
    <citation type="journal article" date="2014" name="Nucleic Acids Res.">
        <title>The evolutionary dynamics of variant antigen genes in Babesia reveal a history of genomic innovation underlying host-parasite interaction.</title>
        <authorList>
            <person name="Jackson A.P."/>
            <person name="Otto T.D."/>
            <person name="Darby A."/>
            <person name="Ramaprasad A."/>
            <person name="Xia D."/>
            <person name="Echaide I.E."/>
            <person name="Farber M."/>
            <person name="Gahlot S."/>
            <person name="Gamble J."/>
            <person name="Gupta D."/>
            <person name="Gupta Y."/>
            <person name="Jackson L."/>
            <person name="Malandrin L."/>
            <person name="Malas T.B."/>
            <person name="Moussa E."/>
            <person name="Nair M."/>
            <person name="Reid A.J."/>
            <person name="Sanders M."/>
            <person name="Sharma J."/>
            <person name="Tracey A."/>
            <person name="Quail M.A."/>
            <person name="Weir W."/>
            <person name="Wastling J.M."/>
            <person name="Hall N."/>
            <person name="Willadsen P."/>
            <person name="Lingelbach K."/>
            <person name="Shiels B."/>
            <person name="Tait A."/>
            <person name="Berriman M."/>
            <person name="Allred D.R."/>
            <person name="Pain A."/>
        </authorList>
    </citation>
    <scope>NUCLEOTIDE SEQUENCE [LARGE SCALE GENOMIC DNA]</scope>
    <source>
        <strain evidence="3">Bond</strain>
    </source>
</reference>
<dbReference type="GeneID" id="24566608"/>
<feature type="region of interest" description="Disordered" evidence="1">
    <location>
        <begin position="93"/>
        <end position="115"/>
    </location>
</feature>
<accession>A0A061DCX6</accession>
<dbReference type="OrthoDB" id="361369at2759"/>